<keyword evidence="2" id="KW-0732">Signal</keyword>
<sequence>MLFFLMLIFIVFDNDGEEDAIGEAEDSIEEDRERRVVVLRFVGGNRGVHGFVEVRRGRPPSHLVQLPVPLRHHRRRSPFPPPPPPLRLPPLLSIDREAGPAVRARRRRRRRR</sequence>
<evidence type="ECO:0000313" key="3">
    <source>
        <dbReference type="EMBL" id="CAD8881569.1"/>
    </source>
</evidence>
<evidence type="ECO:0000256" key="2">
    <source>
        <dbReference type="SAM" id="SignalP"/>
    </source>
</evidence>
<evidence type="ECO:0000256" key="1">
    <source>
        <dbReference type="SAM" id="MobiDB-lite"/>
    </source>
</evidence>
<proteinExistence type="predicted"/>
<dbReference type="EMBL" id="HBFR01012119">
    <property type="protein sequence ID" value="CAD8881569.1"/>
    <property type="molecule type" value="Transcribed_RNA"/>
</dbReference>
<dbReference type="AlphaFoldDB" id="A0A7S1FPJ0"/>
<protein>
    <submittedName>
        <fullName evidence="3">Uncharacterized protein</fullName>
    </submittedName>
</protein>
<name>A0A7S1FPJ0_9STRA</name>
<feature type="region of interest" description="Disordered" evidence="1">
    <location>
        <begin position="69"/>
        <end position="112"/>
    </location>
</feature>
<feature type="signal peptide" evidence="2">
    <location>
        <begin position="1"/>
        <end position="16"/>
    </location>
</feature>
<feature type="compositionally biased region" description="Pro residues" evidence="1">
    <location>
        <begin position="78"/>
        <end position="88"/>
    </location>
</feature>
<feature type="chain" id="PRO_5030598596" evidence="2">
    <location>
        <begin position="17"/>
        <end position="112"/>
    </location>
</feature>
<gene>
    <name evidence="3" type="ORF">CHYS00102_LOCUS8756</name>
</gene>
<feature type="compositionally biased region" description="Basic residues" evidence="1">
    <location>
        <begin position="103"/>
        <end position="112"/>
    </location>
</feature>
<organism evidence="3">
    <name type="scientific">Corethron hystrix</name>
    <dbReference type="NCBI Taxonomy" id="216773"/>
    <lineage>
        <taxon>Eukaryota</taxon>
        <taxon>Sar</taxon>
        <taxon>Stramenopiles</taxon>
        <taxon>Ochrophyta</taxon>
        <taxon>Bacillariophyta</taxon>
        <taxon>Coscinodiscophyceae</taxon>
        <taxon>Corethrophycidae</taxon>
        <taxon>Corethrales</taxon>
        <taxon>Corethraceae</taxon>
        <taxon>Corethron</taxon>
    </lineage>
</organism>
<accession>A0A7S1FPJ0</accession>
<reference evidence="3" key="1">
    <citation type="submission" date="2021-01" db="EMBL/GenBank/DDBJ databases">
        <authorList>
            <person name="Corre E."/>
            <person name="Pelletier E."/>
            <person name="Niang G."/>
            <person name="Scheremetjew M."/>
            <person name="Finn R."/>
            <person name="Kale V."/>
            <person name="Holt S."/>
            <person name="Cochrane G."/>
            <person name="Meng A."/>
            <person name="Brown T."/>
            <person name="Cohen L."/>
        </authorList>
    </citation>
    <scope>NUCLEOTIDE SEQUENCE</scope>
    <source>
        <strain evidence="3">308</strain>
    </source>
</reference>